<keyword evidence="1" id="KW-1133">Transmembrane helix</keyword>
<reference evidence="2 3" key="1">
    <citation type="submission" date="2021-01" db="EMBL/GenBank/DDBJ databases">
        <title>Whole genome shotgun sequence of Plantactinospora endophytica NBRC 110450.</title>
        <authorList>
            <person name="Komaki H."/>
            <person name="Tamura T."/>
        </authorList>
    </citation>
    <scope>NUCLEOTIDE SEQUENCE [LARGE SCALE GENOMIC DNA]</scope>
    <source>
        <strain evidence="2 3">NBRC 110450</strain>
    </source>
</reference>
<evidence type="ECO:0000256" key="1">
    <source>
        <dbReference type="SAM" id="Phobius"/>
    </source>
</evidence>
<dbReference type="Proteomes" id="UP000646749">
    <property type="component" value="Unassembled WGS sequence"/>
</dbReference>
<protein>
    <submittedName>
        <fullName evidence="2">Uncharacterized protein</fullName>
    </submittedName>
</protein>
<comment type="caution">
    <text evidence="2">The sequence shown here is derived from an EMBL/GenBank/DDBJ whole genome shotgun (WGS) entry which is preliminary data.</text>
</comment>
<name>A0ABQ4E724_9ACTN</name>
<keyword evidence="1" id="KW-0472">Membrane</keyword>
<evidence type="ECO:0000313" key="3">
    <source>
        <dbReference type="Proteomes" id="UP000646749"/>
    </source>
</evidence>
<feature type="transmembrane region" description="Helical" evidence="1">
    <location>
        <begin position="101"/>
        <end position="127"/>
    </location>
</feature>
<proteinExistence type="predicted"/>
<evidence type="ECO:0000313" key="2">
    <source>
        <dbReference type="EMBL" id="GIG90469.1"/>
    </source>
</evidence>
<organism evidence="2 3">
    <name type="scientific">Plantactinospora endophytica</name>
    <dbReference type="NCBI Taxonomy" id="673535"/>
    <lineage>
        <taxon>Bacteria</taxon>
        <taxon>Bacillati</taxon>
        <taxon>Actinomycetota</taxon>
        <taxon>Actinomycetes</taxon>
        <taxon>Micromonosporales</taxon>
        <taxon>Micromonosporaceae</taxon>
        <taxon>Plantactinospora</taxon>
    </lineage>
</organism>
<keyword evidence="3" id="KW-1185">Reference proteome</keyword>
<gene>
    <name evidence="2" type="ORF">Pen02_54050</name>
</gene>
<sequence>MSERLSPRAALVGGLLLWFAVLGGVSAWAVHALAAWSIDELACEAGHDNLAGFPLTGAIALAVLLPAAGAAAALAASVLAWRRVRPNHGDGDERSTGRAHLLAFVGLWLNTLALAMIALGGVAALVLPPCQR</sequence>
<dbReference type="EMBL" id="BONW01000028">
    <property type="protein sequence ID" value="GIG90469.1"/>
    <property type="molecule type" value="Genomic_DNA"/>
</dbReference>
<accession>A0ABQ4E724</accession>
<feature type="transmembrane region" description="Helical" evidence="1">
    <location>
        <begin position="58"/>
        <end position="81"/>
    </location>
</feature>
<keyword evidence="1" id="KW-0812">Transmembrane</keyword>
<dbReference type="RefSeq" id="WP_203868887.1">
    <property type="nucleotide sequence ID" value="NZ_BONW01000028.1"/>
</dbReference>